<dbReference type="InterPro" id="IPR011051">
    <property type="entry name" value="RmlC_Cupin_sf"/>
</dbReference>
<proteinExistence type="predicted"/>
<dbReference type="AlphaFoldDB" id="A0A5D4XNI4"/>
<dbReference type="SUPFAM" id="SSF51182">
    <property type="entry name" value="RmlC-like cupins"/>
    <property type="match status" value="1"/>
</dbReference>
<feature type="domain" description="Cupin type-2" evidence="2">
    <location>
        <begin position="25"/>
        <end position="94"/>
    </location>
</feature>
<evidence type="ECO:0000259" key="2">
    <source>
        <dbReference type="Pfam" id="PF07883"/>
    </source>
</evidence>
<feature type="region of interest" description="Disordered" evidence="1">
    <location>
        <begin position="96"/>
        <end position="121"/>
    </location>
</feature>
<reference evidence="3 4" key="1">
    <citation type="submission" date="2019-08" db="EMBL/GenBank/DDBJ databases">
        <title>Luteimonas viscosus sp. nov., isolated from soil of a sunflower field.</title>
        <authorList>
            <person name="Jianli Z."/>
            <person name="Ying Z."/>
        </authorList>
    </citation>
    <scope>NUCLEOTIDE SEQUENCE [LARGE SCALE GENOMIC DNA]</scope>
    <source>
        <strain evidence="3 4">XBU10</strain>
    </source>
</reference>
<dbReference type="InterPro" id="IPR052538">
    <property type="entry name" value="Flavonoid_dioxygenase-like"/>
</dbReference>
<evidence type="ECO:0000313" key="3">
    <source>
        <dbReference type="EMBL" id="TYT25493.1"/>
    </source>
</evidence>
<dbReference type="InterPro" id="IPR014710">
    <property type="entry name" value="RmlC-like_jellyroll"/>
</dbReference>
<dbReference type="PANTHER" id="PTHR43346:SF1">
    <property type="entry name" value="QUERCETIN 2,3-DIOXYGENASE-RELATED"/>
    <property type="match status" value="1"/>
</dbReference>
<organism evidence="3 4">
    <name type="scientific">Luteimonas viscosa</name>
    <dbReference type="NCBI Taxonomy" id="1132694"/>
    <lineage>
        <taxon>Bacteria</taxon>
        <taxon>Pseudomonadati</taxon>
        <taxon>Pseudomonadota</taxon>
        <taxon>Gammaproteobacteria</taxon>
        <taxon>Lysobacterales</taxon>
        <taxon>Lysobacteraceae</taxon>
        <taxon>Luteimonas</taxon>
    </lineage>
</organism>
<evidence type="ECO:0000256" key="1">
    <source>
        <dbReference type="SAM" id="MobiDB-lite"/>
    </source>
</evidence>
<dbReference type="EMBL" id="VTFT01000001">
    <property type="protein sequence ID" value="TYT25493.1"/>
    <property type="molecule type" value="Genomic_DNA"/>
</dbReference>
<dbReference type="PANTHER" id="PTHR43346">
    <property type="entry name" value="LIGAND BINDING DOMAIN PROTEIN, PUTATIVE (AFU_ORTHOLOGUE AFUA_6G14370)-RELATED"/>
    <property type="match status" value="1"/>
</dbReference>
<comment type="caution">
    <text evidence="3">The sequence shown here is derived from an EMBL/GenBank/DDBJ whole genome shotgun (WGS) entry which is preliminary data.</text>
</comment>
<dbReference type="Pfam" id="PF07883">
    <property type="entry name" value="Cupin_2"/>
    <property type="match status" value="1"/>
</dbReference>
<dbReference type="InterPro" id="IPR013096">
    <property type="entry name" value="Cupin_2"/>
</dbReference>
<name>A0A5D4XNI4_9GAMM</name>
<gene>
    <name evidence="3" type="ORF">FZO89_04010</name>
</gene>
<protein>
    <submittedName>
        <fullName evidence="3">Cupin domain-containing protein</fullName>
    </submittedName>
</protein>
<sequence>MQSKHLRFGKGFRPAFSVRDVQAAEMVIPPGDAEGGPDNLHRGADQWIYVVSGTGVAIVDGARRTLRAGSLLVIERGERHEIRNTGRTLLKTLNLYSPPAYRDDGEPLPAGRRAPAKRSSS</sequence>
<keyword evidence="4" id="KW-1185">Reference proteome</keyword>
<evidence type="ECO:0000313" key="4">
    <source>
        <dbReference type="Proteomes" id="UP000324973"/>
    </source>
</evidence>
<dbReference type="RefSeq" id="WP_149102044.1">
    <property type="nucleotide sequence ID" value="NZ_VTFT01000001.1"/>
</dbReference>
<dbReference type="Gene3D" id="2.60.120.10">
    <property type="entry name" value="Jelly Rolls"/>
    <property type="match status" value="1"/>
</dbReference>
<dbReference type="Proteomes" id="UP000324973">
    <property type="component" value="Unassembled WGS sequence"/>
</dbReference>
<accession>A0A5D4XNI4</accession>
<dbReference type="OrthoDB" id="6022610at2"/>